<dbReference type="AlphaFoldDB" id="A0A0N7ML77"/>
<keyword evidence="3" id="KW-0687">Ribonucleoprotein</keyword>
<sequence length="170" mass="18832">MLTSRGIRLSQSVRTISTSLRLLNNSNSPIFDPSQLNPLSNTKAGSGASSKLQFEVPSPQSSGSSQGQGQRFAAASFIASPKEDALTSRLTGVRAGRTVDVYNGDTAGAFRQLNSVVFSNRIAQDRRNQRFHLKRGKAKEMRSSQRHRREFMKGFKRLIEVVKDAKRKGY</sequence>
<dbReference type="Pfam" id="PF01165">
    <property type="entry name" value="Ribosomal_S21"/>
    <property type="match status" value="1"/>
</dbReference>
<dbReference type="Proteomes" id="UP000236544">
    <property type="component" value="Unassembled WGS sequence"/>
</dbReference>
<proteinExistence type="inferred from homology"/>
<feature type="region of interest" description="Disordered" evidence="4">
    <location>
        <begin position="31"/>
        <end position="73"/>
    </location>
</feature>
<dbReference type="InterPro" id="IPR052837">
    <property type="entry name" value="Mitoribosomal_bS21"/>
</dbReference>
<dbReference type="GO" id="GO:0003735">
    <property type="term" value="F:structural constituent of ribosome"/>
    <property type="evidence" value="ECO:0007669"/>
    <property type="project" value="InterPro"/>
</dbReference>
<dbReference type="InterPro" id="IPR001911">
    <property type="entry name" value="Ribosomal_bS21"/>
</dbReference>
<feature type="compositionally biased region" description="Polar residues" evidence="4">
    <location>
        <begin position="34"/>
        <end position="52"/>
    </location>
</feature>
<dbReference type="GO" id="GO:0005763">
    <property type="term" value="C:mitochondrial small ribosomal subunit"/>
    <property type="evidence" value="ECO:0007669"/>
    <property type="project" value="TreeGrafter"/>
</dbReference>
<evidence type="ECO:0000256" key="4">
    <source>
        <dbReference type="SAM" id="MobiDB-lite"/>
    </source>
</evidence>
<dbReference type="PANTHER" id="PTHR41237">
    <property type="entry name" value="37S RIBOSOMAL PROTEIN MRP21, MITOCHONDRIAL"/>
    <property type="match status" value="1"/>
</dbReference>
<protein>
    <submittedName>
        <fullName evidence="5">LAQU0S03e04346g1_1</fullName>
    </submittedName>
</protein>
<dbReference type="PANTHER" id="PTHR41237:SF1">
    <property type="entry name" value="SMALL RIBOSOMAL SUBUNIT PROTEIN BS21M"/>
    <property type="match status" value="1"/>
</dbReference>
<reference evidence="6" key="1">
    <citation type="submission" date="2015-10" db="EMBL/GenBank/DDBJ databases">
        <authorList>
            <person name="Devillers H."/>
        </authorList>
    </citation>
    <scope>NUCLEOTIDE SEQUENCE [LARGE SCALE GENOMIC DNA]</scope>
</reference>
<dbReference type="EMBL" id="LN890565">
    <property type="protein sequence ID" value="CUS21515.1"/>
    <property type="molecule type" value="Genomic_DNA"/>
</dbReference>
<dbReference type="OrthoDB" id="2501249at2759"/>
<dbReference type="GO" id="GO:0070124">
    <property type="term" value="P:mitochondrial translational initiation"/>
    <property type="evidence" value="ECO:0007669"/>
    <property type="project" value="TreeGrafter"/>
</dbReference>
<evidence type="ECO:0000313" key="6">
    <source>
        <dbReference type="Proteomes" id="UP000236544"/>
    </source>
</evidence>
<organism evidence="5 6">
    <name type="scientific">Lachancea quebecensis</name>
    <dbReference type="NCBI Taxonomy" id="1654605"/>
    <lineage>
        <taxon>Eukaryota</taxon>
        <taxon>Fungi</taxon>
        <taxon>Dikarya</taxon>
        <taxon>Ascomycota</taxon>
        <taxon>Saccharomycotina</taxon>
        <taxon>Saccharomycetes</taxon>
        <taxon>Saccharomycetales</taxon>
        <taxon>Saccharomycetaceae</taxon>
        <taxon>Lachancea</taxon>
    </lineage>
</organism>
<evidence type="ECO:0000256" key="2">
    <source>
        <dbReference type="ARBA" id="ARBA00022980"/>
    </source>
</evidence>
<keyword evidence="2" id="KW-0689">Ribosomal protein</keyword>
<gene>
    <name evidence="5" type="ORF">LAQU0_S03e04346g</name>
</gene>
<feature type="compositionally biased region" description="Low complexity" evidence="4">
    <location>
        <begin position="57"/>
        <end position="70"/>
    </location>
</feature>
<evidence type="ECO:0000313" key="5">
    <source>
        <dbReference type="EMBL" id="CUS21515.1"/>
    </source>
</evidence>
<accession>A0A0N7ML77</accession>
<comment type="similarity">
    <text evidence="1">Belongs to the bacterial ribosomal protein bS21 family.</text>
</comment>
<keyword evidence="6" id="KW-1185">Reference proteome</keyword>
<evidence type="ECO:0000256" key="3">
    <source>
        <dbReference type="ARBA" id="ARBA00023274"/>
    </source>
</evidence>
<evidence type="ECO:0000256" key="1">
    <source>
        <dbReference type="ARBA" id="ARBA00006640"/>
    </source>
</evidence>
<name>A0A0N7ML77_9SACH</name>